<keyword evidence="1" id="KW-0479">Metal-binding</keyword>
<dbReference type="EMBL" id="GHWJ01004851">
    <property type="protein sequence ID" value="NOV37588.1"/>
    <property type="molecule type" value="Transcribed_RNA"/>
</dbReference>
<accession>A0A6M2CW13</accession>
<dbReference type="SUPFAM" id="SSF49599">
    <property type="entry name" value="TRAF domain-like"/>
    <property type="match status" value="1"/>
</dbReference>
<evidence type="ECO:0000256" key="2">
    <source>
        <dbReference type="ARBA" id="ARBA00022771"/>
    </source>
</evidence>
<keyword evidence="2" id="KW-0863">Zinc-finger</keyword>
<dbReference type="InterPro" id="IPR017907">
    <property type="entry name" value="Znf_RING_CS"/>
</dbReference>
<evidence type="ECO:0000256" key="1">
    <source>
        <dbReference type="ARBA" id="ARBA00022723"/>
    </source>
</evidence>
<dbReference type="GO" id="GO:0008270">
    <property type="term" value="F:zinc ion binding"/>
    <property type="evidence" value="ECO:0007669"/>
    <property type="project" value="UniProtKB-KW"/>
</dbReference>
<dbReference type="AlphaFoldDB" id="A0A6M2CW13"/>
<sequence>MDDQRKTFRYRVCGFGNHVEQKTVEFVERLDDLHTCSWCGVVPAYTICLPCYHMVCQECMNDADKAAVTVCWIDKQNLGTGNTATTYLQKIFGAKIVHCTNVDSGCDYTGRLESLDSHLRESCAWYLMECFKCGESVAYKHLVNHLKTCKQGGETSRFFCPVTAAILTFGGCTT</sequence>
<dbReference type="PROSITE" id="PS00518">
    <property type="entry name" value="ZF_RING_1"/>
    <property type="match status" value="1"/>
</dbReference>
<protein>
    <submittedName>
        <fullName evidence="4">Putative regulation of interferon-beta production ovary overexpressed</fullName>
    </submittedName>
</protein>
<dbReference type="InterPro" id="IPR013083">
    <property type="entry name" value="Znf_RING/FYVE/PHD"/>
</dbReference>
<dbReference type="Gene3D" id="3.30.40.10">
    <property type="entry name" value="Zinc/RING finger domain, C3HC4 (zinc finger)"/>
    <property type="match status" value="2"/>
</dbReference>
<name>A0A6M2CW13_RHIMP</name>
<evidence type="ECO:0000256" key="3">
    <source>
        <dbReference type="ARBA" id="ARBA00022833"/>
    </source>
</evidence>
<keyword evidence="3" id="KW-0862">Zinc</keyword>
<proteinExistence type="predicted"/>
<organism evidence="4">
    <name type="scientific">Rhipicephalus microplus</name>
    <name type="common">Cattle tick</name>
    <name type="synonym">Boophilus microplus</name>
    <dbReference type="NCBI Taxonomy" id="6941"/>
    <lineage>
        <taxon>Eukaryota</taxon>
        <taxon>Metazoa</taxon>
        <taxon>Ecdysozoa</taxon>
        <taxon>Arthropoda</taxon>
        <taxon>Chelicerata</taxon>
        <taxon>Arachnida</taxon>
        <taxon>Acari</taxon>
        <taxon>Parasitiformes</taxon>
        <taxon>Ixodida</taxon>
        <taxon>Ixodoidea</taxon>
        <taxon>Ixodidae</taxon>
        <taxon>Rhipicephalinae</taxon>
        <taxon>Rhipicephalus</taxon>
        <taxon>Boophilus</taxon>
    </lineage>
</organism>
<dbReference type="OrthoDB" id="1737200at2759"/>
<evidence type="ECO:0000313" key="4">
    <source>
        <dbReference type="EMBL" id="NOV37588.1"/>
    </source>
</evidence>
<reference evidence="4" key="1">
    <citation type="submission" date="2019-09" db="EMBL/GenBank/DDBJ databases">
        <title>Organ-specific transcriptomic study of the physiology of the cattle tick, Rhipicephalus microplus.</title>
        <authorList>
            <person name="Tirloni L."/>
            <person name="Braz G."/>
            <person name="Gandara A.C.P."/>
            <person name="Sabadin G.A."/>
            <person name="da Silva R.M."/>
            <person name="Guizzo M.G."/>
            <person name="Machado J.A."/>
            <person name="Costa E.P."/>
            <person name="Gomes H.F."/>
            <person name="Moraes J."/>
            <person name="Mota M.B.S."/>
            <person name="Mesquita R.D."/>
            <person name="Alvarenga P.H."/>
            <person name="Alves F."/>
            <person name="Seixas A."/>
            <person name="da Fonseca R.N."/>
            <person name="Fogaca A."/>
            <person name="Logullo C."/>
            <person name="Tanaka A."/>
            <person name="Daffre S."/>
            <person name="Termignoni C."/>
            <person name="Vaz I.S.Jr."/>
            <person name="Oliveira P.L."/>
            <person name="Ribeiro J.M."/>
        </authorList>
    </citation>
    <scope>NUCLEOTIDE SEQUENCE</scope>
    <source>
        <strain evidence="4">Porto Alegre</strain>
    </source>
</reference>
<dbReference type="SUPFAM" id="SSF57850">
    <property type="entry name" value="RING/U-box"/>
    <property type="match status" value="1"/>
</dbReference>